<reference evidence="7 8" key="1">
    <citation type="journal article" date="2019" name="Int. J. Syst. Evol. Microbiol.">
        <title>The Global Catalogue of Microorganisms (GCM) 10K type strain sequencing project: providing services to taxonomists for standard genome sequencing and annotation.</title>
        <authorList>
            <consortium name="The Broad Institute Genomics Platform"/>
            <consortium name="The Broad Institute Genome Sequencing Center for Infectious Disease"/>
            <person name="Wu L."/>
            <person name="Ma J."/>
        </authorList>
    </citation>
    <scope>NUCLEOTIDE SEQUENCE [LARGE SCALE GENOMIC DNA]</scope>
    <source>
        <strain evidence="7 8">LMG 29247</strain>
    </source>
</reference>
<keyword evidence="3" id="KW-0808">Transferase</keyword>
<dbReference type="PANTHER" id="PTHR42878">
    <property type="entry name" value="TWO-COMPONENT HISTIDINE KINASE"/>
    <property type="match status" value="1"/>
</dbReference>
<dbReference type="RefSeq" id="WP_273742274.1">
    <property type="nucleotide sequence ID" value="NZ_JAQIVI010000792.1"/>
</dbReference>
<comment type="caution">
    <text evidence="7">The sequence shown here is derived from an EMBL/GenBank/DDBJ whole genome shotgun (WGS) entry which is preliminary data.</text>
</comment>
<dbReference type="Gene3D" id="3.30.565.10">
    <property type="entry name" value="Histidine kinase-like ATPase, C-terminal domain"/>
    <property type="match status" value="1"/>
</dbReference>
<feature type="region of interest" description="Disordered" evidence="5">
    <location>
        <begin position="113"/>
        <end position="135"/>
    </location>
</feature>
<proteinExistence type="predicted"/>
<evidence type="ECO:0000256" key="3">
    <source>
        <dbReference type="ARBA" id="ARBA00022679"/>
    </source>
</evidence>
<dbReference type="GO" id="GO:0004673">
    <property type="term" value="F:protein histidine kinase activity"/>
    <property type="evidence" value="ECO:0007669"/>
    <property type="project" value="UniProtKB-EC"/>
</dbReference>
<feature type="domain" description="Histidine kinase" evidence="6">
    <location>
        <begin position="10"/>
        <end position="131"/>
    </location>
</feature>
<feature type="region of interest" description="Disordered" evidence="5">
    <location>
        <begin position="22"/>
        <end position="45"/>
    </location>
</feature>
<comment type="catalytic activity">
    <reaction evidence="1">
        <text>ATP + protein L-histidine = ADP + protein N-phospho-L-histidine.</text>
        <dbReference type="EC" id="2.7.13.3"/>
    </reaction>
</comment>
<keyword evidence="4" id="KW-0418">Kinase</keyword>
<keyword evidence="7" id="KW-0547">Nucleotide-binding</keyword>
<dbReference type="InterPro" id="IPR050351">
    <property type="entry name" value="BphY/WalK/GraS-like"/>
</dbReference>
<gene>
    <name evidence="7" type="ORF">ACFQE6_32815</name>
</gene>
<keyword evidence="8" id="KW-1185">Reference proteome</keyword>
<dbReference type="GO" id="GO:0005524">
    <property type="term" value="F:ATP binding"/>
    <property type="evidence" value="ECO:0007669"/>
    <property type="project" value="UniProtKB-KW"/>
</dbReference>
<dbReference type="InterPro" id="IPR004358">
    <property type="entry name" value="Sig_transdc_His_kin-like_C"/>
</dbReference>
<accession>A0ABD5SWN1</accession>
<evidence type="ECO:0000256" key="1">
    <source>
        <dbReference type="ARBA" id="ARBA00000085"/>
    </source>
</evidence>
<dbReference type="Proteomes" id="UP001596383">
    <property type="component" value="Unassembled WGS sequence"/>
</dbReference>
<dbReference type="InterPro" id="IPR036890">
    <property type="entry name" value="HATPase_C_sf"/>
</dbReference>
<evidence type="ECO:0000256" key="2">
    <source>
        <dbReference type="ARBA" id="ARBA00012438"/>
    </source>
</evidence>
<dbReference type="PANTHER" id="PTHR42878:SF15">
    <property type="entry name" value="BACTERIOPHYTOCHROME"/>
    <property type="match status" value="1"/>
</dbReference>
<dbReference type="PROSITE" id="PS50109">
    <property type="entry name" value="HIS_KIN"/>
    <property type="match status" value="1"/>
</dbReference>
<feature type="compositionally biased region" description="Basic and acidic residues" evidence="5">
    <location>
        <begin position="26"/>
        <end position="35"/>
    </location>
</feature>
<organism evidence="7 8">
    <name type="scientific">Natrinema soli</name>
    <dbReference type="NCBI Taxonomy" id="1930624"/>
    <lineage>
        <taxon>Archaea</taxon>
        <taxon>Methanobacteriati</taxon>
        <taxon>Methanobacteriota</taxon>
        <taxon>Stenosarchaea group</taxon>
        <taxon>Halobacteria</taxon>
        <taxon>Halobacteriales</taxon>
        <taxon>Natrialbaceae</taxon>
        <taxon>Natrinema</taxon>
    </lineage>
</organism>
<dbReference type="SUPFAM" id="SSF55874">
    <property type="entry name" value="ATPase domain of HSP90 chaperone/DNA topoisomerase II/histidine kinase"/>
    <property type="match status" value="1"/>
</dbReference>
<dbReference type="Pfam" id="PF02518">
    <property type="entry name" value="HATPase_c"/>
    <property type="match status" value="1"/>
</dbReference>
<evidence type="ECO:0000259" key="6">
    <source>
        <dbReference type="PROSITE" id="PS50109"/>
    </source>
</evidence>
<dbReference type="InterPro" id="IPR005467">
    <property type="entry name" value="His_kinase_dom"/>
</dbReference>
<evidence type="ECO:0000256" key="4">
    <source>
        <dbReference type="ARBA" id="ARBA00022777"/>
    </source>
</evidence>
<name>A0ABD5SWN1_9EURY</name>
<evidence type="ECO:0000256" key="5">
    <source>
        <dbReference type="SAM" id="MobiDB-lite"/>
    </source>
</evidence>
<keyword evidence="7" id="KW-0067">ATP-binding</keyword>
<evidence type="ECO:0000313" key="7">
    <source>
        <dbReference type="EMBL" id="MFC6769651.1"/>
    </source>
</evidence>
<dbReference type="EC" id="2.7.13.3" evidence="2"/>
<sequence>MWILLSDNKFQNLLDNTLEYSGEGPPRIHVEDRRNGSGRSISVRDDGIGIDSDAADRVFQVFERLHTHEEHAGTGIGLALCRRIVERHGVRPNSVRPGSTDSLRSSAGGEIWVESESDDGTAISFTLPAPTASDS</sequence>
<dbReference type="EMBL" id="JBHSWV010000792">
    <property type="protein sequence ID" value="MFC6769651.1"/>
    <property type="molecule type" value="Genomic_DNA"/>
</dbReference>
<dbReference type="InterPro" id="IPR003594">
    <property type="entry name" value="HATPase_dom"/>
</dbReference>
<evidence type="ECO:0000313" key="8">
    <source>
        <dbReference type="Proteomes" id="UP001596383"/>
    </source>
</evidence>
<dbReference type="PRINTS" id="PR00344">
    <property type="entry name" value="BCTRLSENSOR"/>
</dbReference>
<dbReference type="SMART" id="SM00387">
    <property type="entry name" value="HATPase_c"/>
    <property type="match status" value="1"/>
</dbReference>
<protein>
    <recommendedName>
        <fullName evidence="2">histidine kinase</fullName>
        <ecNumber evidence="2">2.7.13.3</ecNumber>
    </recommendedName>
</protein>
<dbReference type="AlphaFoldDB" id="A0ABD5SWN1"/>